<organism evidence="1">
    <name type="scientific">Anguilla anguilla</name>
    <name type="common">European freshwater eel</name>
    <name type="synonym">Muraena anguilla</name>
    <dbReference type="NCBI Taxonomy" id="7936"/>
    <lineage>
        <taxon>Eukaryota</taxon>
        <taxon>Metazoa</taxon>
        <taxon>Chordata</taxon>
        <taxon>Craniata</taxon>
        <taxon>Vertebrata</taxon>
        <taxon>Euteleostomi</taxon>
        <taxon>Actinopterygii</taxon>
        <taxon>Neopterygii</taxon>
        <taxon>Teleostei</taxon>
        <taxon>Anguilliformes</taxon>
        <taxon>Anguillidae</taxon>
        <taxon>Anguilla</taxon>
    </lineage>
</organism>
<dbReference type="AlphaFoldDB" id="A0A0E9WZR6"/>
<protein>
    <submittedName>
        <fullName evidence="1">Uncharacterized protein</fullName>
    </submittedName>
</protein>
<evidence type="ECO:0000313" key="1">
    <source>
        <dbReference type="EMBL" id="JAH95125.1"/>
    </source>
</evidence>
<reference evidence="1" key="1">
    <citation type="submission" date="2014-11" db="EMBL/GenBank/DDBJ databases">
        <authorList>
            <person name="Amaro Gonzalez C."/>
        </authorList>
    </citation>
    <scope>NUCLEOTIDE SEQUENCE</scope>
</reference>
<name>A0A0E9WZR6_ANGAN</name>
<proteinExistence type="predicted"/>
<reference evidence="1" key="2">
    <citation type="journal article" date="2015" name="Fish Shellfish Immunol.">
        <title>Early steps in the European eel (Anguilla anguilla)-Vibrio vulnificus interaction in the gills: Role of the RtxA13 toxin.</title>
        <authorList>
            <person name="Callol A."/>
            <person name="Pajuelo D."/>
            <person name="Ebbesson L."/>
            <person name="Teles M."/>
            <person name="MacKenzie S."/>
            <person name="Amaro C."/>
        </authorList>
    </citation>
    <scope>NUCLEOTIDE SEQUENCE</scope>
</reference>
<dbReference type="EMBL" id="GBXM01013452">
    <property type="protein sequence ID" value="JAH95125.1"/>
    <property type="molecule type" value="Transcribed_RNA"/>
</dbReference>
<accession>A0A0E9WZR6</accession>
<sequence length="46" mass="5398">MQVFTILNLRYYSCMQSFLYIVPFTVLLIVSDQCFLIKFICSKPGL</sequence>